<comment type="caution">
    <text evidence="1">The sequence shown here is derived from an EMBL/GenBank/DDBJ whole genome shotgun (WGS) entry which is preliminary data.</text>
</comment>
<accession>K2BWG0</accession>
<gene>
    <name evidence="1" type="ORF">ACD_49C00029G0007</name>
</gene>
<sequence>MNQFNYKETFFIEENLIQGKELIDDFNGLMEFYFDGLGGFKEELDSWFAEVYYRPSCTDLLRSSYWKELFYDNFSKEYDIKRLEKFISSKKFKEFLLDFWAYTKEYYLKKFLEKWLISEKYFRYLDNLLDNWEGLKELFFAINRGESAEKVIQKTPEEIKEKVKEMIWIILEEQPKKSYRLLNNLFLVIEKINNLLEWVNQLWTWFEIKAGNLLPELKSNWYVNYFDGIKLNKISKK</sequence>
<dbReference type="AlphaFoldDB" id="K2BWG0"/>
<protein>
    <submittedName>
        <fullName evidence="1">Uncharacterized protein</fullName>
    </submittedName>
</protein>
<evidence type="ECO:0000313" key="1">
    <source>
        <dbReference type="EMBL" id="EKD66579.1"/>
    </source>
</evidence>
<organism evidence="1">
    <name type="scientific">uncultured bacterium</name>
    <name type="common">gcode 4</name>
    <dbReference type="NCBI Taxonomy" id="1234023"/>
    <lineage>
        <taxon>Bacteria</taxon>
        <taxon>environmental samples</taxon>
    </lineage>
</organism>
<proteinExistence type="predicted"/>
<dbReference type="EMBL" id="AMFJ01021615">
    <property type="protein sequence ID" value="EKD66579.1"/>
    <property type="molecule type" value="Genomic_DNA"/>
</dbReference>
<name>K2BWG0_9BACT</name>
<reference evidence="1" key="1">
    <citation type="journal article" date="2012" name="Science">
        <title>Fermentation, hydrogen, and sulfur metabolism in multiple uncultivated bacterial phyla.</title>
        <authorList>
            <person name="Wrighton K.C."/>
            <person name="Thomas B.C."/>
            <person name="Sharon I."/>
            <person name="Miller C.S."/>
            <person name="Castelle C.J."/>
            <person name="VerBerkmoes N.C."/>
            <person name="Wilkins M.J."/>
            <person name="Hettich R.L."/>
            <person name="Lipton M.S."/>
            <person name="Williams K.H."/>
            <person name="Long P.E."/>
            <person name="Banfield J.F."/>
        </authorList>
    </citation>
    <scope>NUCLEOTIDE SEQUENCE [LARGE SCALE GENOMIC DNA]</scope>
</reference>